<name>A0A9W4T2P4_9GLOM</name>
<dbReference type="OrthoDB" id="2389172at2759"/>
<sequence>TMSQANKTLDKSKKLIKKRAEVLIIRCFLSSLLREKGNVTSGDNYNYDPIDDFTNSIASMTLNSITINAIKSAVRRAVNKCTKCGRFGHNF</sequence>
<organism evidence="1 2">
    <name type="scientific">Funneliformis geosporum</name>
    <dbReference type="NCBI Taxonomy" id="1117311"/>
    <lineage>
        <taxon>Eukaryota</taxon>
        <taxon>Fungi</taxon>
        <taxon>Fungi incertae sedis</taxon>
        <taxon>Mucoromycota</taxon>
        <taxon>Glomeromycotina</taxon>
        <taxon>Glomeromycetes</taxon>
        <taxon>Glomerales</taxon>
        <taxon>Glomeraceae</taxon>
        <taxon>Funneliformis</taxon>
    </lineage>
</organism>
<gene>
    <name evidence="1" type="ORF">FWILDA_LOCUS14486</name>
</gene>
<comment type="caution">
    <text evidence="1">The sequence shown here is derived from an EMBL/GenBank/DDBJ whole genome shotgun (WGS) entry which is preliminary data.</text>
</comment>
<protein>
    <submittedName>
        <fullName evidence="1">3230_t:CDS:1</fullName>
    </submittedName>
</protein>
<reference evidence="1" key="1">
    <citation type="submission" date="2022-08" db="EMBL/GenBank/DDBJ databases">
        <authorList>
            <person name="Kallberg Y."/>
            <person name="Tangrot J."/>
            <person name="Rosling A."/>
        </authorList>
    </citation>
    <scope>NUCLEOTIDE SEQUENCE</scope>
    <source>
        <strain evidence="1">Wild A</strain>
    </source>
</reference>
<evidence type="ECO:0000313" key="1">
    <source>
        <dbReference type="EMBL" id="CAI2190258.1"/>
    </source>
</evidence>
<keyword evidence="2" id="KW-1185">Reference proteome</keyword>
<dbReference type="EMBL" id="CAMKVN010006420">
    <property type="protein sequence ID" value="CAI2190258.1"/>
    <property type="molecule type" value="Genomic_DNA"/>
</dbReference>
<evidence type="ECO:0000313" key="2">
    <source>
        <dbReference type="Proteomes" id="UP001153678"/>
    </source>
</evidence>
<proteinExistence type="predicted"/>
<accession>A0A9W4T2P4</accession>
<feature type="non-terminal residue" evidence="1">
    <location>
        <position position="1"/>
    </location>
</feature>
<dbReference type="Proteomes" id="UP001153678">
    <property type="component" value="Unassembled WGS sequence"/>
</dbReference>
<dbReference type="AlphaFoldDB" id="A0A9W4T2P4"/>